<dbReference type="Gene3D" id="3.40.1190.10">
    <property type="entry name" value="Mur-like, catalytic domain"/>
    <property type="match status" value="1"/>
</dbReference>
<evidence type="ECO:0000256" key="6">
    <source>
        <dbReference type="ARBA" id="ARBA00015655"/>
    </source>
</evidence>
<dbReference type="Pfam" id="PF08245">
    <property type="entry name" value="Mur_ligase_M"/>
    <property type="match status" value="1"/>
</dbReference>
<evidence type="ECO:0000256" key="1">
    <source>
        <dbReference type="ARBA" id="ARBA00002734"/>
    </source>
</evidence>
<keyword evidence="13 17" id="KW-0961">Cell wall biogenesis/degradation</keyword>
<keyword evidence="8 17" id="KW-0436">Ligase</keyword>
<dbReference type="GO" id="GO:0009252">
    <property type="term" value="P:peptidoglycan biosynthetic process"/>
    <property type="evidence" value="ECO:0007669"/>
    <property type="project" value="UniProtKB-UniRule"/>
</dbReference>
<evidence type="ECO:0000256" key="3">
    <source>
        <dbReference type="ARBA" id="ARBA00004752"/>
    </source>
</evidence>
<evidence type="ECO:0000256" key="9">
    <source>
        <dbReference type="ARBA" id="ARBA00022741"/>
    </source>
</evidence>
<dbReference type="NCBIfam" id="TIGR01087">
    <property type="entry name" value="murD"/>
    <property type="match status" value="1"/>
</dbReference>
<evidence type="ECO:0000256" key="15">
    <source>
        <dbReference type="ARBA" id="ARBA00032324"/>
    </source>
</evidence>
<dbReference type="PROSITE" id="PS00092">
    <property type="entry name" value="N6_MTASE"/>
    <property type="match status" value="1"/>
</dbReference>
<dbReference type="GO" id="GO:0008764">
    <property type="term" value="F:UDP-N-acetylmuramoylalanine-D-glutamate ligase activity"/>
    <property type="evidence" value="ECO:0007669"/>
    <property type="project" value="UniProtKB-UniRule"/>
</dbReference>
<dbReference type="PANTHER" id="PTHR43692">
    <property type="entry name" value="UDP-N-ACETYLMURAMOYLALANINE--D-GLUTAMATE LIGASE"/>
    <property type="match status" value="1"/>
</dbReference>
<dbReference type="InterPro" id="IPR013221">
    <property type="entry name" value="Mur_ligase_cen"/>
</dbReference>
<keyword evidence="17 18" id="KW-0132">Cell division</keyword>
<keyword evidence="17 18" id="KW-0131">Cell cycle</keyword>
<accession>A0A1G5KSA1</accession>
<comment type="subcellular location">
    <subcellularLocation>
        <location evidence="2 17 18">Cytoplasm</location>
    </subcellularLocation>
</comment>
<evidence type="ECO:0000256" key="18">
    <source>
        <dbReference type="RuleBase" id="RU003664"/>
    </source>
</evidence>
<dbReference type="SUPFAM" id="SSF53244">
    <property type="entry name" value="MurD-like peptide ligases, peptide-binding domain"/>
    <property type="match status" value="1"/>
</dbReference>
<dbReference type="Proteomes" id="UP000198538">
    <property type="component" value="Unassembled WGS sequence"/>
</dbReference>
<evidence type="ECO:0000256" key="5">
    <source>
        <dbReference type="ARBA" id="ARBA00012212"/>
    </source>
</evidence>
<feature type="domain" description="Mur ligase C-terminal" evidence="19">
    <location>
        <begin position="329"/>
        <end position="450"/>
    </location>
</feature>
<dbReference type="PANTHER" id="PTHR43692:SF1">
    <property type="entry name" value="UDP-N-ACETYLMURAMOYLALANINE--D-GLUTAMATE LIGASE"/>
    <property type="match status" value="1"/>
</dbReference>
<evidence type="ECO:0000256" key="2">
    <source>
        <dbReference type="ARBA" id="ARBA00004496"/>
    </source>
</evidence>
<keyword evidence="10 17" id="KW-0067">ATP-binding</keyword>
<evidence type="ECO:0000256" key="16">
    <source>
        <dbReference type="ARBA" id="ARBA00047632"/>
    </source>
</evidence>
<reference evidence="22" key="1">
    <citation type="submission" date="2016-10" db="EMBL/GenBank/DDBJ databases">
        <authorList>
            <person name="Varghese N."/>
            <person name="Submissions S."/>
        </authorList>
    </citation>
    <scope>NUCLEOTIDE SEQUENCE [LARGE SCALE GENOMIC DNA]</scope>
    <source>
        <strain evidence="22">BL9</strain>
    </source>
</reference>
<dbReference type="EC" id="6.3.2.9" evidence="5 17"/>
<keyword evidence="22" id="KW-1185">Reference proteome</keyword>
<evidence type="ECO:0000259" key="20">
    <source>
        <dbReference type="Pfam" id="PF08245"/>
    </source>
</evidence>
<comment type="catalytic activity">
    <reaction evidence="16 17 18">
        <text>UDP-N-acetyl-alpha-D-muramoyl-L-alanine + D-glutamate + ATP = UDP-N-acetyl-alpha-D-muramoyl-L-alanyl-D-glutamate + ADP + phosphate + H(+)</text>
        <dbReference type="Rhea" id="RHEA:16429"/>
        <dbReference type="ChEBI" id="CHEBI:15378"/>
        <dbReference type="ChEBI" id="CHEBI:29986"/>
        <dbReference type="ChEBI" id="CHEBI:30616"/>
        <dbReference type="ChEBI" id="CHEBI:43474"/>
        <dbReference type="ChEBI" id="CHEBI:83898"/>
        <dbReference type="ChEBI" id="CHEBI:83900"/>
        <dbReference type="ChEBI" id="CHEBI:456216"/>
        <dbReference type="EC" id="6.3.2.9"/>
    </reaction>
</comment>
<dbReference type="SUPFAM" id="SSF53623">
    <property type="entry name" value="MurD-like peptide ligases, catalytic domain"/>
    <property type="match status" value="1"/>
</dbReference>
<dbReference type="GO" id="GO:0051301">
    <property type="term" value="P:cell division"/>
    <property type="evidence" value="ECO:0007669"/>
    <property type="project" value="UniProtKB-KW"/>
</dbReference>
<evidence type="ECO:0000256" key="8">
    <source>
        <dbReference type="ARBA" id="ARBA00022598"/>
    </source>
</evidence>
<evidence type="ECO:0000256" key="12">
    <source>
        <dbReference type="ARBA" id="ARBA00022984"/>
    </source>
</evidence>
<dbReference type="GO" id="GO:0005737">
    <property type="term" value="C:cytoplasm"/>
    <property type="evidence" value="ECO:0007669"/>
    <property type="project" value="UniProtKB-SubCell"/>
</dbReference>
<dbReference type="RefSeq" id="WP_090923755.1">
    <property type="nucleotide sequence ID" value="NZ_FMVM01000016.1"/>
</dbReference>
<evidence type="ECO:0000256" key="7">
    <source>
        <dbReference type="ARBA" id="ARBA00022490"/>
    </source>
</evidence>
<evidence type="ECO:0000256" key="14">
    <source>
        <dbReference type="ARBA" id="ARBA00030398"/>
    </source>
</evidence>
<dbReference type="Gene3D" id="3.90.190.20">
    <property type="entry name" value="Mur ligase, C-terminal domain"/>
    <property type="match status" value="1"/>
</dbReference>
<organism evidence="21 22">
    <name type="scientific">Paenibacillus polysaccharolyticus</name>
    <dbReference type="NCBI Taxonomy" id="582692"/>
    <lineage>
        <taxon>Bacteria</taxon>
        <taxon>Bacillati</taxon>
        <taxon>Bacillota</taxon>
        <taxon>Bacilli</taxon>
        <taxon>Bacillales</taxon>
        <taxon>Paenibacillaceae</taxon>
        <taxon>Paenibacillus</taxon>
    </lineage>
</organism>
<dbReference type="InterPro" id="IPR036615">
    <property type="entry name" value="Mur_ligase_C_dom_sf"/>
</dbReference>
<feature type="binding site" evidence="17">
    <location>
        <begin position="119"/>
        <end position="125"/>
    </location>
    <ligand>
        <name>ATP</name>
        <dbReference type="ChEBI" id="CHEBI:30616"/>
    </ligand>
</feature>
<dbReference type="GO" id="GO:0071555">
    <property type="term" value="P:cell wall organization"/>
    <property type="evidence" value="ECO:0007669"/>
    <property type="project" value="UniProtKB-KW"/>
</dbReference>
<evidence type="ECO:0000256" key="17">
    <source>
        <dbReference type="HAMAP-Rule" id="MF_00639"/>
    </source>
</evidence>
<protein>
    <recommendedName>
        <fullName evidence="6 17">UDP-N-acetylmuramoylalanine--D-glutamate ligase</fullName>
        <ecNumber evidence="5 17">6.3.2.9</ecNumber>
    </recommendedName>
    <alternativeName>
        <fullName evidence="15 17">D-glutamic acid-adding enzyme</fullName>
    </alternativeName>
    <alternativeName>
        <fullName evidence="14 17">UDP-N-acetylmuramoyl-L-alanyl-D-glutamate synthetase</fullName>
    </alternativeName>
</protein>
<dbReference type="InterPro" id="IPR004101">
    <property type="entry name" value="Mur_ligase_C"/>
</dbReference>
<dbReference type="Pfam" id="PF02875">
    <property type="entry name" value="Mur_ligase_C"/>
    <property type="match status" value="1"/>
</dbReference>
<dbReference type="GO" id="GO:0008360">
    <property type="term" value="P:regulation of cell shape"/>
    <property type="evidence" value="ECO:0007669"/>
    <property type="project" value="UniProtKB-KW"/>
</dbReference>
<evidence type="ECO:0000313" key="22">
    <source>
        <dbReference type="Proteomes" id="UP000198538"/>
    </source>
</evidence>
<proteinExistence type="inferred from homology"/>
<dbReference type="GO" id="GO:0005524">
    <property type="term" value="F:ATP binding"/>
    <property type="evidence" value="ECO:0007669"/>
    <property type="project" value="UniProtKB-UniRule"/>
</dbReference>
<keyword evidence="9 17" id="KW-0547">Nucleotide-binding</keyword>
<dbReference type="InterPro" id="IPR002052">
    <property type="entry name" value="DNA_methylase_N6_adenine_CS"/>
</dbReference>
<dbReference type="InterPro" id="IPR005762">
    <property type="entry name" value="MurD"/>
</dbReference>
<sequence>MNHPETYHGQQVVVLGLAKSGVQVAKVLYRAGANVIVNDKKDREQCPEASELEALGISVVCGGHPDDLIHSDVKLVVKNPGIPYQAAPVQQALELGIEVVTEVEVAYHLCGAPMIGITGSNGKTTTTTWVGNMLEQAGLNPIVAGNIGTPLCEAAEQATADNWMVVELSSFQLKGTVEFRPRIAALLNVAETHLDYHGGMEDYVASKAKLFANQKSDDVAVLNWDDAVCRELIPYIKARVIPFSLTENLETGVYADPPYVDGEEDDVKRQVIYADGAGNRAVIIDVQDIGIPGRFNVGNALAAVAIAIAAGADPSQLAAPLADFRGVEHRLEYVLKHNGSVYYNNSKATNSKATVMALNSFKEPVVLIAGGLDRGSDMMELLPVLEERVKALVVLGENRAKIAKVAELAGLKHIKVVDNEEDAARTLTVAVQEAASLAEPGDVVLLSPACASWDMFASYEERGRIFKEAAHNL</sequence>
<dbReference type="GO" id="GO:0032259">
    <property type="term" value="P:methylation"/>
    <property type="evidence" value="ECO:0007669"/>
    <property type="project" value="InterPro"/>
</dbReference>
<dbReference type="Pfam" id="PF21799">
    <property type="entry name" value="MurD-like_N"/>
    <property type="match status" value="1"/>
</dbReference>
<evidence type="ECO:0000259" key="19">
    <source>
        <dbReference type="Pfam" id="PF02875"/>
    </source>
</evidence>
<evidence type="ECO:0000256" key="11">
    <source>
        <dbReference type="ARBA" id="ARBA00022960"/>
    </source>
</evidence>
<gene>
    <name evidence="17" type="primary">murD</name>
    <name evidence="21" type="ORF">SAMN05720606_116157</name>
</gene>
<feature type="domain" description="Mur ligase central" evidence="20">
    <location>
        <begin position="117"/>
        <end position="307"/>
    </location>
</feature>
<dbReference type="STRING" id="582692.SAMN05720606_116157"/>
<evidence type="ECO:0000256" key="10">
    <source>
        <dbReference type="ARBA" id="ARBA00022840"/>
    </source>
</evidence>
<dbReference type="UniPathway" id="UPA00219"/>
<evidence type="ECO:0000313" key="21">
    <source>
        <dbReference type="EMBL" id="SCZ03051.1"/>
    </source>
</evidence>
<comment type="function">
    <text evidence="1 17 18">Cell wall formation. Catalyzes the addition of glutamate to the nucleotide precursor UDP-N-acetylmuramoyl-L-alanine (UMA).</text>
</comment>
<evidence type="ECO:0000256" key="4">
    <source>
        <dbReference type="ARBA" id="ARBA00010416"/>
    </source>
</evidence>
<keyword evidence="11 17" id="KW-0133">Cell shape</keyword>
<dbReference type="HAMAP" id="MF_00639">
    <property type="entry name" value="MurD"/>
    <property type="match status" value="1"/>
</dbReference>
<dbReference type="EMBL" id="FMVM01000016">
    <property type="protein sequence ID" value="SCZ03051.1"/>
    <property type="molecule type" value="Genomic_DNA"/>
</dbReference>
<comment type="pathway">
    <text evidence="3 17 18">Cell wall biogenesis; peptidoglycan biosynthesis.</text>
</comment>
<dbReference type="InterPro" id="IPR036565">
    <property type="entry name" value="Mur-like_cat_sf"/>
</dbReference>
<keyword evidence="7 17" id="KW-0963">Cytoplasm</keyword>
<dbReference type="GO" id="GO:0008168">
    <property type="term" value="F:methyltransferase activity"/>
    <property type="evidence" value="ECO:0007669"/>
    <property type="project" value="InterPro"/>
</dbReference>
<dbReference type="SUPFAM" id="SSF51984">
    <property type="entry name" value="MurCD N-terminal domain"/>
    <property type="match status" value="1"/>
</dbReference>
<name>A0A1G5KSA1_9BACL</name>
<comment type="similarity">
    <text evidence="4 17">Belongs to the MurCDEF family.</text>
</comment>
<dbReference type="GO" id="GO:0003676">
    <property type="term" value="F:nucleic acid binding"/>
    <property type="evidence" value="ECO:0007669"/>
    <property type="project" value="InterPro"/>
</dbReference>
<keyword evidence="12 17" id="KW-0573">Peptidoglycan synthesis</keyword>
<dbReference type="Gene3D" id="3.40.50.720">
    <property type="entry name" value="NAD(P)-binding Rossmann-like Domain"/>
    <property type="match status" value="1"/>
</dbReference>
<dbReference type="AlphaFoldDB" id="A0A1G5KSA1"/>
<evidence type="ECO:0000256" key="13">
    <source>
        <dbReference type="ARBA" id="ARBA00023316"/>
    </source>
</evidence>